<dbReference type="SUPFAM" id="SSF52540">
    <property type="entry name" value="P-loop containing nucleoside triphosphate hydrolases"/>
    <property type="match status" value="2"/>
</dbReference>
<evidence type="ECO:0000256" key="1">
    <source>
        <dbReference type="ARBA" id="ARBA00022737"/>
    </source>
</evidence>
<dbReference type="Pfam" id="PF00931">
    <property type="entry name" value="NB-ARC"/>
    <property type="match status" value="2"/>
</dbReference>
<evidence type="ECO:0000256" key="3">
    <source>
        <dbReference type="ARBA" id="ARBA00022821"/>
    </source>
</evidence>
<keyword evidence="5" id="KW-0175">Coiled coil</keyword>
<dbReference type="InterPro" id="IPR042197">
    <property type="entry name" value="Apaf_helical"/>
</dbReference>
<dbReference type="Pfam" id="PF23559">
    <property type="entry name" value="WHD_DRP"/>
    <property type="match status" value="2"/>
</dbReference>
<proteinExistence type="predicted"/>
<dbReference type="SUPFAM" id="SSF52058">
    <property type="entry name" value="L domain-like"/>
    <property type="match status" value="3"/>
</dbReference>
<name>A0A9D3VKJ7_9ROSI</name>
<evidence type="ECO:0000259" key="6">
    <source>
        <dbReference type="SMART" id="SM00382"/>
    </source>
</evidence>
<dbReference type="InterPro" id="IPR041118">
    <property type="entry name" value="Rx_N"/>
</dbReference>
<feature type="domain" description="AAA+ ATPase" evidence="6">
    <location>
        <begin position="1175"/>
        <end position="1313"/>
    </location>
</feature>
<dbReference type="CDD" id="cd14798">
    <property type="entry name" value="RX-CC_like"/>
    <property type="match status" value="2"/>
</dbReference>
<comment type="caution">
    <text evidence="7">The sequence shown here is derived from an EMBL/GenBank/DDBJ whole genome shotgun (WGS) entry which is preliminary data.</text>
</comment>
<keyword evidence="2" id="KW-0547">Nucleotide-binding</keyword>
<evidence type="ECO:0000256" key="2">
    <source>
        <dbReference type="ARBA" id="ARBA00022741"/>
    </source>
</evidence>
<sequence length="1948" mass="225629">MDFSAVSYVLETIDKLTQEVTSLWGVDEQVEGLASELRWMQSFLKVADARKVDHEMIRTSVVEIRELAYNAEDVIERSACFLKGGCLLQQIKSEIEKITARIKESTRQLKTYDVTKLGVDGEGPSSSTKRWEARRPYPHVMDDNIVGLDNDIKKLIPVLVDEGSQCRVLSICGMGGMGKTTLAKKIYRQSQVVGHFKHLAWAYVSQNCQKRKVWEDILSDLNILSEADKKRKVEKLAEKLSNFLKENKCLVILDDIWNIEAWDNLKPAFSAKETRSKILLTSRNKEIISHADKNGFLYELQCLNYEQSWELFQKIAFPPTNSLGYEIDVKMKELGEEMVKYCAGLPLAIIILGGILATKYPSLTEWLKVSANVKSYLNNDKGEVLRDVLALSYDDLPPYLRPCFLYLSHFPEDYKIPVDRLIQLWVAEGIVSSKQEEGDEGQTAEDVAEGSLMELAERCMIQVRERDTATLKMRSFQMHDLMRDVCLSKAKQEKFLYIADQSNSCQLSTIGRVRRVSVHKYFPIQCIKSPRLRSLLFFDERIWKYMFNNFTFLRVLDYESGGVSECKLPNDIGKLIHLRFLRLRGLEFESSKLPSSLGNLRCLQTLDLRMENKLFWEPVHVPNVIWRMQQLRHLYLPYSCSPETKLKLGTLRNLQTLVNFNTTNCYLTDLINMTNIRELEIRGCFNIEDFNTEELDKNPPIIQSKYLHSLSITNDERRIDPRHLAHLLSSCDSISLLRLDAEISKLPEYHYLSLNLAYMKLRRCKLEEDPMPILEKLPNLRILEIHDRGFKGKEMFCSAQGFPKLESLSLLNLDNLEEWKVMKEPCLIFDDWRYEDSEIRRLPEYHYLSSNLAYIKLRRCKLEEDPMPTLEKLPYLRMLELHEEAFIGKEMFCCGQAFAKLESLILKELNYLEEWKVSEVAMPSLRRLEIENCKRLKKLPDGLRSIATLQELKIESMPKTFKDKVEEGGEDFCKVRHISNVFGHKKKLGSLMDFSAVSSALKIIGELTQEVTSLWGVDEQVEGLASELRWMQSFLKVADARKVDNELIRTSVVEIRELAYDAEDVIETFSLKVASKRKGGFSNCIKRSTCFLKEGCLLHQIKSEIEKITARIKELTRQLKTYDVSKFGVDGEEPSSSTQRRESRRPYPHVMDDNIVGLDKDIKKLVPVLLDEQSECRVVSICGMGGLGKTTLAKKIYHHSQVVDHFKHLAWAYVSQNYQKRKVWEDILSDLNILSEEDRKMKIEKLAEKLSSFFEENKCLVILDDVWSIEAWDCLKPAFSARETRSKILLTSRNKEIISHADKNGFLYELRCLNYQQSWELSQKIAFPPTNSPDYKIDAKIKELGEDMVKNCAGLPLAIIILGGILATKYPSLTEWLKVSANVKSYLNNDKGEVLRDVLVLSYDNLPPYLRSCFLYLSQIPEDYEMPVDRLIQLWVAEGIVSSKQEGDEGQIAEDVAEGYLMELAERCMIQVRERDIATSKMRSFQMHDLMRDVCLAKSKEEKFLYIAGQSNACQLSTIGRVRRVSVHKYFPLQCIKSPRLRSLLFFDKFLPFEEQENILPLTMERYFDNHEDDEFFNPLVCFVVLLLASALGTKLRGIWKYMFNNFNFLRVLDYERGGDAGCKLPNDIGKLIHLRFLRLRDLNFFSSKLPSSLGDLRCLQTLDLRIKHGICLESVHVPNVLWRMQQLRHLYLPEQCSPERKLKLGTLRNLQTLVNFNTKSCYVKDLINMTNIRELEIQGPFHIEDFMTEELDKNPPIIQSKYLYSLSIINDEGRIDPRHLAHLLLSCGNISKLSLDAEIRRLPECHYLSSNIAYIKLRRCKLEEDPMSTLEKLPNLRILELHEEAFIRKEIFCCGQAFAKLESLSLKDLSYLEEWKVSERAMPSLRRLEIENCRQLKRLPDGLRFIATLQELKIQSMPKSFRDKVEEGGEEFCKVRHVPSITFQDCE</sequence>
<dbReference type="Gene3D" id="3.40.50.300">
    <property type="entry name" value="P-loop containing nucleotide triphosphate hydrolases"/>
    <property type="match status" value="2"/>
</dbReference>
<keyword evidence="4" id="KW-0520">NAD</keyword>
<dbReference type="EMBL" id="JAIQCV010000007">
    <property type="protein sequence ID" value="KAH1083967.1"/>
    <property type="molecule type" value="Genomic_DNA"/>
</dbReference>
<dbReference type="Gene3D" id="1.10.10.10">
    <property type="entry name" value="Winged helix-like DNA-binding domain superfamily/Winged helix DNA-binding domain"/>
    <property type="match status" value="2"/>
</dbReference>
<evidence type="ECO:0000313" key="7">
    <source>
        <dbReference type="EMBL" id="KAH1083967.1"/>
    </source>
</evidence>
<dbReference type="FunFam" id="1.10.10.10:FF:000322">
    <property type="entry name" value="Probable disease resistance protein At1g63360"/>
    <property type="match status" value="2"/>
</dbReference>
<gene>
    <name evidence="7" type="ORF">J1N35_023728</name>
</gene>
<dbReference type="GO" id="GO:0098542">
    <property type="term" value="P:defense response to other organism"/>
    <property type="evidence" value="ECO:0007669"/>
    <property type="project" value="TreeGrafter"/>
</dbReference>
<dbReference type="InterPro" id="IPR055414">
    <property type="entry name" value="LRR_R13L4/SHOC2-like"/>
</dbReference>
<dbReference type="FunFam" id="3.40.50.300:FF:001091">
    <property type="entry name" value="Probable disease resistance protein At1g61300"/>
    <property type="match status" value="2"/>
</dbReference>
<dbReference type="InterPro" id="IPR032675">
    <property type="entry name" value="LRR_dom_sf"/>
</dbReference>
<feature type="coiled-coil region" evidence="5">
    <location>
        <begin position="1098"/>
        <end position="1125"/>
    </location>
</feature>
<evidence type="ECO:0000313" key="8">
    <source>
        <dbReference type="Proteomes" id="UP000828251"/>
    </source>
</evidence>
<accession>A0A9D3VKJ7</accession>
<dbReference type="PANTHER" id="PTHR23155:SF1185">
    <property type="entry name" value="DISEASE RESISTANCE RPP8-LIKE PROTEIN 3-RELATED"/>
    <property type="match status" value="1"/>
</dbReference>
<dbReference type="InterPro" id="IPR027417">
    <property type="entry name" value="P-loop_NTPase"/>
</dbReference>
<keyword evidence="8" id="KW-1185">Reference proteome</keyword>
<dbReference type="InterPro" id="IPR058922">
    <property type="entry name" value="WHD_DRP"/>
</dbReference>
<dbReference type="Proteomes" id="UP000828251">
    <property type="component" value="Unassembled WGS sequence"/>
</dbReference>
<dbReference type="GO" id="GO:0043531">
    <property type="term" value="F:ADP binding"/>
    <property type="evidence" value="ECO:0007669"/>
    <property type="project" value="InterPro"/>
</dbReference>
<dbReference type="OrthoDB" id="646178at2759"/>
<dbReference type="Gene3D" id="1.20.5.4130">
    <property type="match status" value="2"/>
</dbReference>
<dbReference type="InterPro" id="IPR036388">
    <property type="entry name" value="WH-like_DNA-bd_sf"/>
</dbReference>
<protein>
    <recommendedName>
        <fullName evidence="6">AAA+ ATPase domain-containing protein</fullName>
    </recommendedName>
</protein>
<dbReference type="InterPro" id="IPR038005">
    <property type="entry name" value="RX-like_CC"/>
</dbReference>
<dbReference type="Pfam" id="PF23598">
    <property type="entry name" value="LRR_14"/>
    <property type="match status" value="2"/>
</dbReference>
<dbReference type="InterPro" id="IPR002182">
    <property type="entry name" value="NB-ARC"/>
</dbReference>
<dbReference type="SMART" id="SM00382">
    <property type="entry name" value="AAA"/>
    <property type="match status" value="2"/>
</dbReference>
<evidence type="ECO:0000256" key="4">
    <source>
        <dbReference type="ARBA" id="ARBA00023027"/>
    </source>
</evidence>
<dbReference type="PRINTS" id="PR00364">
    <property type="entry name" value="DISEASERSIST"/>
</dbReference>
<feature type="domain" description="AAA+ ATPase" evidence="6">
    <location>
        <begin position="165"/>
        <end position="306"/>
    </location>
</feature>
<keyword evidence="1" id="KW-0677">Repeat</keyword>
<evidence type="ECO:0000256" key="5">
    <source>
        <dbReference type="SAM" id="Coils"/>
    </source>
</evidence>
<dbReference type="Gene3D" id="1.10.8.430">
    <property type="entry name" value="Helical domain of apoptotic protease-activating factors"/>
    <property type="match status" value="2"/>
</dbReference>
<dbReference type="PANTHER" id="PTHR23155">
    <property type="entry name" value="DISEASE RESISTANCE PROTEIN RP"/>
    <property type="match status" value="1"/>
</dbReference>
<dbReference type="InterPro" id="IPR044974">
    <property type="entry name" value="Disease_R_plants"/>
</dbReference>
<dbReference type="Gene3D" id="3.80.10.10">
    <property type="entry name" value="Ribonuclease Inhibitor"/>
    <property type="match status" value="3"/>
</dbReference>
<dbReference type="InterPro" id="IPR003593">
    <property type="entry name" value="AAA+_ATPase"/>
</dbReference>
<organism evidence="7 8">
    <name type="scientific">Gossypium stocksii</name>
    <dbReference type="NCBI Taxonomy" id="47602"/>
    <lineage>
        <taxon>Eukaryota</taxon>
        <taxon>Viridiplantae</taxon>
        <taxon>Streptophyta</taxon>
        <taxon>Embryophyta</taxon>
        <taxon>Tracheophyta</taxon>
        <taxon>Spermatophyta</taxon>
        <taxon>Magnoliopsida</taxon>
        <taxon>eudicotyledons</taxon>
        <taxon>Gunneridae</taxon>
        <taxon>Pentapetalae</taxon>
        <taxon>rosids</taxon>
        <taxon>malvids</taxon>
        <taxon>Malvales</taxon>
        <taxon>Malvaceae</taxon>
        <taxon>Malvoideae</taxon>
        <taxon>Gossypium</taxon>
    </lineage>
</organism>
<dbReference type="Pfam" id="PF18052">
    <property type="entry name" value="Rx_N"/>
    <property type="match status" value="2"/>
</dbReference>
<reference evidence="7 8" key="1">
    <citation type="journal article" date="2021" name="Plant Biotechnol. J.">
        <title>Multi-omics assisted identification of the key and species-specific regulatory components of drought-tolerant mechanisms in Gossypium stocksii.</title>
        <authorList>
            <person name="Yu D."/>
            <person name="Ke L."/>
            <person name="Zhang D."/>
            <person name="Wu Y."/>
            <person name="Sun Y."/>
            <person name="Mei J."/>
            <person name="Sun J."/>
            <person name="Sun Y."/>
        </authorList>
    </citation>
    <scope>NUCLEOTIDE SEQUENCE [LARGE SCALE GENOMIC DNA]</scope>
    <source>
        <strain evidence="8">cv. E1</strain>
        <tissue evidence="7">Leaf</tissue>
    </source>
</reference>
<keyword evidence="3" id="KW-0611">Plant defense</keyword>